<organism evidence="1 2">
    <name type="scientific">Chondrus crispus</name>
    <name type="common">Carrageen Irish moss</name>
    <name type="synonym">Polymorpha crispa</name>
    <dbReference type="NCBI Taxonomy" id="2769"/>
    <lineage>
        <taxon>Eukaryota</taxon>
        <taxon>Rhodophyta</taxon>
        <taxon>Florideophyceae</taxon>
        <taxon>Rhodymeniophycidae</taxon>
        <taxon>Gigartinales</taxon>
        <taxon>Gigartinaceae</taxon>
        <taxon>Chondrus</taxon>
    </lineage>
</organism>
<keyword evidence="2" id="KW-1185">Reference proteome</keyword>
<sequence>MASWRFGPRLPHHFYERLGYRHGASSYRGGRSVARA</sequence>
<dbReference type="EMBL" id="HG001682">
    <property type="protein sequence ID" value="CDF34270.1"/>
    <property type="molecule type" value="Genomic_DNA"/>
</dbReference>
<protein>
    <submittedName>
        <fullName evidence="1">Uncharacterized protein</fullName>
    </submittedName>
</protein>
<dbReference type="Gramene" id="CDF34270">
    <property type="protein sequence ID" value="CDF34270"/>
    <property type="gene ID" value="CHC_T00002974001"/>
</dbReference>
<evidence type="ECO:0000313" key="2">
    <source>
        <dbReference type="Proteomes" id="UP000012073"/>
    </source>
</evidence>
<evidence type="ECO:0000313" key="1">
    <source>
        <dbReference type="EMBL" id="CDF34270.1"/>
    </source>
</evidence>
<dbReference type="GeneID" id="17321806"/>
<name>R7Q9X2_CHOCR</name>
<dbReference type="KEGG" id="ccp:CHC_T00002974001"/>
<reference evidence="2" key="1">
    <citation type="journal article" date="2013" name="Proc. Natl. Acad. Sci. U.S.A.">
        <title>Genome structure and metabolic features in the red seaweed Chondrus crispus shed light on evolution of the Archaeplastida.</title>
        <authorList>
            <person name="Collen J."/>
            <person name="Porcel B."/>
            <person name="Carre W."/>
            <person name="Ball S.G."/>
            <person name="Chaparro C."/>
            <person name="Tonon T."/>
            <person name="Barbeyron T."/>
            <person name="Michel G."/>
            <person name="Noel B."/>
            <person name="Valentin K."/>
            <person name="Elias M."/>
            <person name="Artiguenave F."/>
            <person name="Arun A."/>
            <person name="Aury J.M."/>
            <person name="Barbosa-Neto J.F."/>
            <person name="Bothwell J.H."/>
            <person name="Bouget F.Y."/>
            <person name="Brillet L."/>
            <person name="Cabello-Hurtado F."/>
            <person name="Capella-Gutierrez S."/>
            <person name="Charrier B."/>
            <person name="Cladiere L."/>
            <person name="Cock J.M."/>
            <person name="Coelho S.M."/>
            <person name="Colleoni C."/>
            <person name="Czjzek M."/>
            <person name="Da Silva C."/>
            <person name="Delage L."/>
            <person name="Denoeud F."/>
            <person name="Deschamps P."/>
            <person name="Dittami S.M."/>
            <person name="Gabaldon T."/>
            <person name="Gachon C.M."/>
            <person name="Groisillier A."/>
            <person name="Herve C."/>
            <person name="Jabbari K."/>
            <person name="Katinka M."/>
            <person name="Kloareg B."/>
            <person name="Kowalczyk N."/>
            <person name="Labadie K."/>
            <person name="Leblanc C."/>
            <person name="Lopez P.J."/>
            <person name="McLachlan D.H."/>
            <person name="Meslet-Cladiere L."/>
            <person name="Moustafa A."/>
            <person name="Nehr Z."/>
            <person name="Nyvall Collen P."/>
            <person name="Panaud O."/>
            <person name="Partensky F."/>
            <person name="Poulain J."/>
            <person name="Rensing S.A."/>
            <person name="Rousvoal S."/>
            <person name="Samson G."/>
            <person name="Symeonidi A."/>
            <person name="Weissenbach J."/>
            <person name="Zambounis A."/>
            <person name="Wincker P."/>
            <person name="Boyen C."/>
        </authorList>
    </citation>
    <scope>NUCLEOTIDE SEQUENCE [LARGE SCALE GENOMIC DNA]</scope>
    <source>
        <strain evidence="2">cv. Stackhouse</strain>
    </source>
</reference>
<dbReference type="Proteomes" id="UP000012073">
    <property type="component" value="Unassembled WGS sequence"/>
</dbReference>
<dbReference type="RefSeq" id="XP_005714089.1">
    <property type="nucleotide sequence ID" value="XM_005714032.1"/>
</dbReference>
<proteinExistence type="predicted"/>
<dbReference type="AlphaFoldDB" id="R7Q9X2"/>
<accession>R7Q9X2</accession>
<gene>
    <name evidence="1" type="ORF">CHC_T00002974001</name>
</gene>